<evidence type="ECO:0000313" key="11">
    <source>
        <dbReference type="Proteomes" id="UP000614490"/>
    </source>
</evidence>
<reference evidence="10 11" key="1">
    <citation type="journal article" date="2005" name="Int. J. Syst. Evol. Microbiol.">
        <title>Halobacillus yeomjeoni sp. nov., isolated from a marine solar saltern in Korea.</title>
        <authorList>
            <person name="Yoon J.H."/>
            <person name="Kang S.J."/>
            <person name="Lee C.H."/>
            <person name="Oh H.W."/>
            <person name="Oh T.K."/>
        </authorList>
    </citation>
    <scope>NUCLEOTIDE SEQUENCE [LARGE SCALE GENOMIC DNA]</scope>
    <source>
        <strain evidence="10 11">KCTC 3957</strain>
    </source>
</reference>
<evidence type="ECO:0000256" key="7">
    <source>
        <dbReference type="ARBA" id="ARBA00034808"/>
    </source>
</evidence>
<comment type="caution">
    <text evidence="10">The sequence shown here is derived from an EMBL/GenBank/DDBJ whole genome shotgun (WGS) entry which is preliminary data.</text>
</comment>
<evidence type="ECO:0000256" key="6">
    <source>
        <dbReference type="ARBA" id="ARBA00034617"/>
    </source>
</evidence>
<proteinExistence type="predicted"/>
<evidence type="ECO:0000259" key="9">
    <source>
        <dbReference type="PROSITE" id="PS51192"/>
    </source>
</evidence>
<accession>A0A931HWB6</accession>
<evidence type="ECO:0000256" key="5">
    <source>
        <dbReference type="ARBA" id="ARBA00023235"/>
    </source>
</evidence>
<evidence type="ECO:0000256" key="8">
    <source>
        <dbReference type="ARBA" id="ARBA00048988"/>
    </source>
</evidence>
<comment type="catalytic activity">
    <reaction evidence="6">
        <text>Couples ATP hydrolysis with the unwinding of duplex DNA by translocating in the 3'-5' direction.</text>
        <dbReference type="EC" id="5.6.2.4"/>
    </reaction>
</comment>
<protein>
    <recommendedName>
        <fullName evidence="7">DNA 3'-5' helicase</fullName>
        <ecNumber evidence="7">5.6.2.4</ecNumber>
    </recommendedName>
</protein>
<comment type="catalytic activity">
    <reaction evidence="8">
        <text>ATP + H2O = ADP + phosphate + H(+)</text>
        <dbReference type="Rhea" id="RHEA:13065"/>
        <dbReference type="ChEBI" id="CHEBI:15377"/>
        <dbReference type="ChEBI" id="CHEBI:15378"/>
        <dbReference type="ChEBI" id="CHEBI:30616"/>
        <dbReference type="ChEBI" id="CHEBI:43474"/>
        <dbReference type="ChEBI" id="CHEBI:456216"/>
        <dbReference type="EC" id="5.6.2.4"/>
    </reaction>
</comment>
<dbReference type="PANTHER" id="PTHR11274">
    <property type="entry name" value="RAD25/XP-B DNA REPAIR HELICASE"/>
    <property type="match status" value="1"/>
</dbReference>
<dbReference type="InterPro" id="IPR032830">
    <property type="entry name" value="XPB/Ssl2_N"/>
</dbReference>
<gene>
    <name evidence="10" type="ORF">H0267_11105</name>
</gene>
<sequence>MYKKPLVIHPDSRNIYLLEGLDEKGEVGQELVEFADLIQAPEQVHTYALTSYALWTAKAKGVEVDYIISLLEQQSQNVVPDSLKETIKKNMNHFGALQFSMDDDRLQLQARTEELISEIKVIEGIQSKIVGHPDPKTLLFKARYRKEVKKLLFEHELFAKDIVYEVGEELDITSINLQLLDYQHAAVESYLTFNHQAGGGGTIIMPPNSGKILVGIKIIETLKTSTLIIVEDKHRAEKWKSELIEKTDLSESNITIFSKEDKSLKPITIGTYEILADHVEDLEGFGFVIYDDAHKLPTPTHERTADIQATNKLALASTLARSDGNGHLVLALIGPRWYEVLHRTLVNRGHQVPVRCVEIKIPLPPDERREYIARDHNKKVNPDTLNSNKYKALSILLKKEKAKRLLVVSYFNEVTTACSELIEIDTLTNQLGEEKQKYLISSFNSREIDKLITSSKLIENMPLSIVEVMIALSHQQGSVREEYLRLGKLLPKEEWKEDAVLYSLVSLNTVEERHYSKRRRRLINYGFHYRILTFEELVDRGEFFES</sequence>
<keyword evidence="5" id="KW-0413">Isomerase</keyword>
<organism evidence="10 11">
    <name type="scientific">Halobacillus yeomjeoni</name>
    <dbReference type="NCBI Taxonomy" id="311194"/>
    <lineage>
        <taxon>Bacteria</taxon>
        <taxon>Bacillati</taxon>
        <taxon>Bacillota</taxon>
        <taxon>Bacilli</taxon>
        <taxon>Bacillales</taxon>
        <taxon>Bacillaceae</taxon>
        <taxon>Halobacillus</taxon>
    </lineage>
</organism>
<dbReference type="Pfam" id="PF13625">
    <property type="entry name" value="Helicase_C_3"/>
    <property type="match status" value="1"/>
</dbReference>
<dbReference type="Pfam" id="PF04851">
    <property type="entry name" value="ResIII"/>
    <property type="match status" value="1"/>
</dbReference>
<evidence type="ECO:0000313" key="10">
    <source>
        <dbReference type="EMBL" id="MBH0230764.1"/>
    </source>
</evidence>
<keyword evidence="1" id="KW-0547">Nucleotide-binding</keyword>
<keyword evidence="3 10" id="KW-0347">Helicase</keyword>
<dbReference type="RefSeq" id="WP_197317377.1">
    <property type="nucleotide sequence ID" value="NZ_JADZSC010000002.1"/>
</dbReference>
<evidence type="ECO:0000256" key="2">
    <source>
        <dbReference type="ARBA" id="ARBA00022801"/>
    </source>
</evidence>
<evidence type="ECO:0000256" key="4">
    <source>
        <dbReference type="ARBA" id="ARBA00022840"/>
    </source>
</evidence>
<dbReference type="InterPro" id="IPR050615">
    <property type="entry name" value="ATP-dep_DNA_Helicase"/>
</dbReference>
<dbReference type="PANTHER" id="PTHR11274:SF0">
    <property type="entry name" value="GENERAL TRANSCRIPTION AND DNA REPAIR FACTOR IIH HELICASE SUBUNIT XPB"/>
    <property type="match status" value="1"/>
</dbReference>
<name>A0A931HWB6_9BACI</name>
<dbReference type="InterPro" id="IPR032438">
    <property type="entry name" value="ERCC3_RAD25_C"/>
</dbReference>
<dbReference type="Gene3D" id="3.40.50.300">
    <property type="entry name" value="P-loop containing nucleotide triphosphate hydrolases"/>
    <property type="match status" value="2"/>
</dbReference>
<dbReference type="Proteomes" id="UP000614490">
    <property type="component" value="Unassembled WGS sequence"/>
</dbReference>
<dbReference type="InterPro" id="IPR014001">
    <property type="entry name" value="Helicase_ATP-bd"/>
</dbReference>
<dbReference type="EMBL" id="JADZSC010000002">
    <property type="protein sequence ID" value="MBH0230764.1"/>
    <property type="molecule type" value="Genomic_DNA"/>
</dbReference>
<evidence type="ECO:0000256" key="3">
    <source>
        <dbReference type="ARBA" id="ARBA00022806"/>
    </source>
</evidence>
<keyword evidence="11" id="KW-1185">Reference proteome</keyword>
<keyword evidence="2" id="KW-0378">Hydrolase</keyword>
<dbReference type="GO" id="GO:0043138">
    <property type="term" value="F:3'-5' DNA helicase activity"/>
    <property type="evidence" value="ECO:0007669"/>
    <property type="project" value="UniProtKB-EC"/>
</dbReference>
<dbReference type="InterPro" id="IPR006935">
    <property type="entry name" value="Helicase/UvrB_N"/>
</dbReference>
<dbReference type="Pfam" id="PF16203">
    <property type="entry name" value="ERCC3_RAD25_C"/>
    <property type="match status" value="1"/>
</dbReference>
<dbReference type="GO" id="GO:0005524">
    <property type="term" value="F:ATP binding"/>
    <property type="evidence" value="ECO:0007669"/>
    <property type="project" value="UniProtKB-KW"/>
</dbReference>
<dbReference type="InterPro" id="IPR027417">
    <property type="entry name" value="P-loop_NTPase"/>
</dbReference>
<feature type="domain" description="Helicase ATP-binding" evidence="9">
    <location>
        <begin position="192"/>
        <end position="337"/>
    </location>
</feature>
<dbReference type="PROSITE" id="PS51192">
    <property type="entry name" value="HELICASE_ATP_BIND_1"/>
    <property type="match status" value="1"/>
</dbReference>
<dbReference type="AlphaFoldDB" id="A0A931HWB6"/>
<evidence type="ECO:0000256" key="1">
    <source>
        <dbReference type="ARBA" id="ARBA00022741"/>
    </source>
</evidence>
<keyword evidence="4" id="KW-0067">ATP-binding</keyword>
<dbReference type="GO" id="GO:0003677">
    <property type="term" value="F:DNA binding"/>
    <property type="evidence" value="ECO:0007669"/>
    <property type="project" value="InterPro"/>
</dbReference>
<dbReference type="EC" id="5.6.2.4" evidence="7"/>
<dbReference type="SUPFAM" id="SSF52540">
    <property type="entry name" value="P-loop containing nucleoside triphosphate hydrolases"/>
    <property type="match status" value="2"/>
</dbReference>
<dbReference type="GO" id="GO:0016787">
    <property type="term" value="F:hydrolase activity"/>
    <property type="evidence" value="ECO:0007669"/>
    <property type="project" value="UniProtKB-KW"/>
</dbReference>